<dbReference type="PANTHER" id="PTHR22801">
    <property type="entry name" value="LITHOSTATHINE"/>
    <property type="match status" value="1"/>
</dbReference>
<name>A0A1U7IJP5_9CYAN</name>
<proteinExistence type="predicted"/>
<dbReference type="InterPro" id="IPR016186">
    <property type="entry name" value="C-type_lectin-like/link_sf"/>
</dbReference>
<dbReference type="SUPFAM" id="SSF56436">
    <property type="entry name" value="C-type lectin-like"/>
    <property type="match status" value="1"/>
</dbReference>
<accession>A0A1U7IJP5</accession>
<dbReference type="InterPro" id="IPR026374">
    <property type="entry name" value="Cyano_PEP"/>
</dbReference>
<dbReference type="Gene3D" id="3.10.100.10">
    <property type="entry name" value="Mannose-Binding Protein A, subunit A"/>
    <property type="match status" value="1"/>
</dbReference>
<dbReference type="CDD" id="cd03603">
    <property type="entry name" value="CLECT_VCBS"/>
    <property type="match status" value="1"/>
</dbReference>
<dbReference type="InterPro" id="IPR034007">
    <property type="entry name" value="CTLD_bac"/>
</dbReference>
<dbReference type="STRING" id="454136.NIES2119_13970"/>
<dbReference type="NCBIfam" id="TIGR02595">
    <property type="entry name" value="PEP_CTERM"/>
    <property type="match status" value="1"/>
</dbReference>
<evidence type="ECO:0000259" key="1">
    <source>
        <dbReference type="PROSITE" id="PS50041"/>
    </source>
</evidence>
<dbReference type="InterPro" id="IPR001304">
    <property type="entry name" value="C-type_lectin-like"/>
</dbReference>
<dbReference type="NCBIfam" id="TIGR04155">
    <property type="entry name" value="cyano_PEP"/>
    <property type="match status" value="1"/>
</dbReference>
<comment type="caution">
    <text evidence="2">The sequence shown here is derived from an EMBL/GenBank/DDBJ whole genome shotgun (WGS) entry which is preliminary data.</text>
</comment>
<dbReference type="PANTHER" id="PTHR22801:SF63">
    <property type="entry name" value="C-TYPE LECTIN DOMAIN-CONTAINING PROTEIN"/>
    <property type="match status" value="1"/>
</dbReference>
<dbReference type="PROSITE" id="PS50041">
    <property type="entry name" value="C_TYPE_LECTIN_2"/>
    <property type="match status" value="1"/>
</dbReference>
<dbReference type="AlphaFoldDB" id="A0A1U7IJP5"/>
<dbReference type="Pfam" id="PF07589">
    <property type="entry name" value="PEP-CTERM"/>
    <property type="match status" value="1"/>
</dbReference>
<dbReference type="InterPro" id="IPR016187">
    <property type="entry name" value="CTDL_fold"/>
</dbReference>
<sequence>MAEAAEASVLFNPTTGHYYEFVPGRFTWDEAKTAAEARVFNNLQGYLTTITSQAEMDFIVSNLMLPSFPNPPNPPGAWTNFDIWGWIGASDAEQEGTWKWVTGPEAGTVFWSEGAPVDGAYSNWSLGEPNNLGPENYAHIDYRPIPGTWNDWFSFGRQGYYVEYGNPGQPESVPEPTSILGLLAFGAFGVGSLLKRKPQGLGSNFK</sequence>
<dbReference type="InterPro" id="IPR013424">
    <property type="entry name" value="Ice-binding_C"/>
</dbReference>
<organism evidence="2 3">
    <name type="scientific">[Phormidium ambiguum] IAM M-71</name>
    <dbReference type="NCBI Taxonomy" id="454136"/>
    <lineage>
        <taxon>Bacteria</taxon>
        <taxon>Bacillati</taxon>
        <taxon>Cyanobacteriota</taxon>
        <taxon>Cyanophyceae</taxon>
        <taxon>Oscillatoriophycideae</taxon>
        <taxon>Aerosakkonematales</taxon>
        <taxon>Aerosakkonemataceae</taxon>
        <taxon>Floridanema</taxon>
    </lineage>
</organism>
<dbReference type="InterPro" id="IPR050801">
    <property type="entry name" value="Ca-Dep_Lectins_ImmuneDev"/>
</dbReference>
<reference evidence="2 3" key="1">
    <citation type="submission" date="2016-11" db="EMBL/GenBank/DDBJ databases">
        <title>Draft Genome Sequences of Nine Cyanobacterial Strains from Diverse Habitats.</title>
        <authorList>
            <person name="Zhu T."/>
            <person name="Hou S."/>
            <person name="Lu X."/>
            <person name="Hess W.R."/>
        </authorList>
    </citation>
    <scope>NUCLEOTIDE SEQUENCE [LARGE SCALE GENOMIC DNA]</scope>
    <source>
        <strain evidence="2 3">IAM M-71</strain>
    </source>
</reference>
<protein>
    <recommendedName>
        <fullName evidence="1">C-type lectin domain-containing protein</fullName>
    </recommendedName>
</protein>
<dbReference type="EMBL" id="MRCE01000012">
    <property type="protein sequence ID" value="OKH37350.1"/>
    <property type="molecule type" value="Genomic_DNA"/>
</dbReference>
<gene>
    <name evidence="2" type="ORF">NIES2119_13970</name>
</gene>
<dbReference type="OrthoDB" id="457367at2"/>
<evidence type="ECO:0000313" key="2">
    <source>
        <dbReference type="EMBL" id="OKH37350.1"/>
    </source>
</evidence>
<dbReference type="Proteomes" id="UP000185860">
    <property type="component" value="Unassembled WGS sequence"/>
</dbReference>
<evidence type="ECO:0000313" key="3">
    <source>
        <dbReference type="Proteomes" id="UP000185860"/>
    </source>
</evidence>
<feature type="domain" description="C-type lectin" evidence="1">
    <location>
        <begin position="14"/>
        <end position="151"/>
    </location>
</feature>